<name>A0A1E1MMF2_RHYSE</name>
<dbReference type="InterPro" id="IPR053263">
    <property type="entry name" value="Euk_RPA34_RNAP_subunit"/>
</dbReference>
<feature type="compositionally biased region" description="Basic and acidic residues" evidence="1">
    <location>
        <begin position="460"/>
        <end position="470"/>
    </location>
</feature>
<feature type="compositionally biased region" description="Polar residues" evidence="1">
    <location>
        <begin position="441"/>
        <end position="453"/>
    </location>
</feature>
<dbReference type="Proteomes" id="UP000177625">
    <property type="component" value="Unassembled WGS sequence"/>
</dbReference>
<feature type="region of interest" description="Disordered" evidence="1">
    <location>
        <begin position="1"/>
        <end position="148"/>
    </location>
</feature>
<dbReference type="GO" id="GO:0006360">
    <property type="term" value="P:transcription by RNA polymerase I"/>
    <property type="evidence" value="ECO:0007669"/>
    <property type="project" value="InterPro"/>
</dbReference>
<evidence type="ECO:0000313" key="2">
    <source>
        <dbReference type="EMBL" id="CZT49915.1"/>
    </source>
</evidence>
<evidence type="ECO:0000313" key="3">
    <source>
        <dbReference type="Proteomes" id="UP000177625"/>
    </source>
</evidence>
<proteinExistence type="predicted"/>
<feature type="compositionally biased region" description="Polar residues" evidence="1">
    <location>
        <begin position="314"/>
        <end position="323"/>
    </location>
</feature>
<feature type="region of interest" description="Disordered" evidence="1">
    <location>
        <begin position="254"/>
        <end position="519"/>
    </location>
</feature>
<reference evidence="3" key="1">
    <citation type="submission" date="2016-03" db="EMBL/GenBank/DDBJ databases">
        <authorList>
            <person name="Guldener U."/>
        </authorList>
    </citation>
    <scope>NUCLEOTIDE SEQUENCE [LARGE SCALE GENOMIC DNA]</scope>
</reference>
<dbReference type="InterPro" id="IPR013240">
    <property type="entry name" value="DNA-dir_RNA_pol1_su_RPA34"/>
</dbReference>
<feature type="compositionally biased region" description="Basic residues" evidence="1">
    <location>
        <begin position="501"/>
        <end position="510"/>
    </location>
</feature>
<accession>A0A1E1MMF2</accession>
<organism evidence="2 3">
    <name type="scientific">Rhynchosporium secalis</name>
    <name type="common">Barley scald fungus</name>
    <dbReference type="NCBI Taxonomy" id="38038"/>
    <lineage>
        <taxon>Eukaryota</taxon>
        <taxon>Fungi</taxon>
        <taxon>Dikarya</taxon>
        <taxon>Ascomycota</taxon>
        <taxon>Pezizomycotina</taxon>
        <taxon>Leotiomycetes</taxon>
        <taxon>Helotiales</taxon>
        <taxon>Ploettnerulaceae</taxon>
        <taxon>Rhynchosporium</taxon>
    </lineage>
</organism>
<feature type="compositionally biased region" description="Basic and acidic residues" evidence="1">
    <location>
        <begin position="1"/>
        <end position="21"/>
    </location>
</feature>
<protein>
    <submittedName>
        <fullName evidence="2">Uncharacterized protein</fullName>
    </submittedName>
</protein>
<evidence type="ECO:0000256" key="1">
    <source>
        <dbReference type="SAM" id="MobiDB-lite"/>
    </source>
</evidence>
<dbReference type="Pfam" id="PF08208">
    <property type="entry name" value="RNA_polI_A34"/>
    <property type="match status" value="1"/>
</dbReference>
<feature type="compositionally biased region" description="Low complexity" evidence="1">
    <location>
        <begin position="60"/>
        <end position="69"/>
    </location>
</feature>
<feature type="compositionally biased region" description="Basic and acidic residues" evidence="1">
    <location>
        <begin position="482"/>
        <end position="500"/>
    </location>
</feature>
<dbReference type="PANTHER" id="PTHR28155:SF1">
    <property type="entry name" value="DNA-DIRECTED RNA POLYMERASE I SUBUNIT RPA34.5-DOMAIN-CONTAINING PROTEIN"/>
    <property type="match status" value="1"/>
</dbReference>
<dbReference type="PANTHER" id="PTHR28155">
    <property type="entry name" value="ACR243WP"/>
    <property type="match status" value="1"/>
</dbReference>
<keyword evidence="3" id="KW-1185">Reference proteome</keyword>
<dbReference type="AlphaFoldDB" id="A0A1E1MMF2"/>
<dbReference type="EMBL" id="FJVC01000397">
    <property type="protein sequence ID" value="CZT49915.1"/>
    <property type="molecule type" value="Genomic_DNA"/>
</dbReference>
<sequence>MASDKSKSRDSRKTNRPEKSKKSSKKTPPPATYKSTEFVQDSDEEVEKDSSKTADEQSDESSNSDAFSSYTKPVNRASKTNGRLPAPEGSSSSNEGESADSDESSEDEEESEDATSKAPVAIEPIKKPPTQPISHTVAPKTPYQPPPGFDLASIEGVLDVSQKLKNSSLEGKQIWYFTAPASVPIGSIKAINLLDAKSGKTVLTYDGDDYGFLKDTGEDTTYTRIMVPSSNAGYKATSKSIDQVFHLQQVARDPTTVRPTRATIPAKKPIRQQPRGLKMRFHPVGFGDAQPGTIGSSSSDEEMEGAPSREPRSVSKSKLTNYSGDGASDEEMADVLPTRPHPDNATSSANAGSKKEKKRKHREEGEKKSKHSSSAKRSDIDRRELKRLKKKQTESQRNPAANPSASIEDRETQSLAQTPRFKTPPKFLVSTPAIPPPEPLTLSQPSAANTCSHQPKYFAKKSEPAKEERSSSMTRSSTSDPSLKESRRPTDPRLTEDERRKKMKKLKHHDATRQKGSPG</sequence>
<feature type="compositionally biased region" description="Acidic residues" evidence="1">
    <location>
        <begin position="97"/>
        <end position="113"/>
    </location>
</feature>
<gene>
    <name evidence="2" type="ORF">RSE6_10820</name>
</gene>
<dbReference type="Gene3D" id="6.20.250.70">
    <property type="match status" value="1"/>
</dbReference>
<feature type="compositionally biased region" description="Polar residues" evidence="1">
    <location>
        <begin position="395"/>
        <end position="405"/>
    </location>
</feature>